<organism evidence="2 3">
    <name type="scientific">Platanthera guangdongensis</name>
    <dbReference type="NCBI Taxonomy" id="2320717"/>
    <lineage>
        <taxon>Eukaryota</taxon>
        <taxon>Viridiplantae</taxon>
        <taxon>Streptophyta</taxon>
        <taxon>Embryophyta</taxon>
        <taxon>Tracheophyta</taxon>
        <taxon>Spermatophyta</taxon>
        <taxon>Magnoliopsida</taxon>
        <taxon>Liliopsida</taxon>
        <taxon>Asparagales</taxon>
        <taxon>Orchidaceae</taxon>
        <taxon>Orchidoideae</taxon>
        <taxon>Orchideae</taxon>
        <taxon>Orchidinae</taxon>
        <taxon>Platanthera</taxon>
    </lineage>
</organism>
<dbReference type="EMBL" id="JBBWWR010000005">
    <property type="protein sequence ID" value="KAK8966343.1"/>
    <property type="molecule type" value="Genomic_DNA"/>
</dbReference>
<reference evidence="2 3" key="1">
    <citation type="journal article" date="2022" name="Nat. Plants">
        <title>Genomes of leafy and leafless Platanthera orchids illuminate the evolution of mycoheterotrophy.</title>
        <authorList>
            <person name="Li M.H."/>
            <person name="Liu K.W."/>
            <person name="Li Z."/>
            <person name="Lu H.C."/>
            <person name="Ye Q.L."/>
            <person name="Zhang D."/>
            <person name="Wang J.Y."/>
            <person name="Li Y.F."/>
            <person name="Zhong Z.M."/>
            <person name="Liu X."/>
            <person name="Yu X."/>
            <person name="Liu D.K."/>
            <person name="Tu X.D."/>
            <person name="Liu B."/>
            <person name="Hao Y."/>
            <person name="Liao X.Y."/>
            <person name="Jiang Y.T."/>
            <person name="Sun W.H."/>
            <person name="Chen J."/>
            <person name="Chen Y.Q."/>
            <person name="Ai Y."/>
            <person name="Zhai J.W."/>
            <person name="Wu S.S."/>
            <person name="Zhou Z."/>
            <person name="Hsiao Y.Y."/>
            <person name="Wu W.L."/>
            <person name="Chen Y.Y."/>
            <person name="Lin Y.F."/>
            <person name="Hsu J.L."/>
            <person name="Li C.Y."/>
            <person name="Wang Z.W."/>
            <person name="Zhao X."/>
            <person name="Zhong W.Y."/>
            <person name="Ma X.K."/>
            <person name="Ma L."/>
            <person name="Huang J."/>
            <person name="Chen G.Z."/>
            <person name="Huang M.Z."/>
            <person name="Huang L."/>
            <person name="Peng D.H."/>
            <person name="Luo Y.B."/>
            <person name="Zou S.Q."/>
            <person name="Chen S.P."/>
            <person name="Lan S."/>
            <person name="Tsai W.C."/>
            <person name="Van de Peer Y."/>
            <person name="Liu Z.J."/>
        </authorList>
    </citation>
    <scope>NUCLEOTIDE SEQUENCE [LARGE SCALE GENOMIC DNA]</scope>
    <source>
        <strain evidence="2">Lor288</strain>
    </source>
</reference>
<feature type="compositionally biased region" description="Basic and acidic residues" evidence="1">
    <location>
        <begin position="63"/>
        <end position="97"/>
    </location>
</feature>
<comment type="caution">
    <text evidence="2">The sequence shown here is derived from an EMBL/GenBank/DDBJ whole genome shotgun (WGS) entry which is preliminary data.</text>
</comment>
<evidence type="ECO:0000313" key="2">
    <source>
        <dbReference type="EMBL" id="KAK8966343.1"/>
    </source>
</evidence>
<name>A0ABR2MQ99_9ASPA</name>
<dbReference type="Proteomes" id="UP001412067">
    <property type="component" value="Unassembled WGS sequence"/>
</dbReference>
<gene>
    <name evidence="2" type="ORF">KSP40_PGU019722</name>
</gene>
<keyword evidence="3" id="KW-1185">Reference proteome</keyword>
<accession>A0ABR2MQ99</accession>
<evidence type="ECO:0000313" key="3">
    <source>
        <dbReference type="Proteomes" id="UP001412067"/>
    </source>
</evidence>
<feature type="region of interest" description="Disordered" evidence="1">
    <location>
        <begin position="1"/>
        <end position="117"/>
    </location>
</feature>
<protein>
    <submittedName>
        <fullName evidence="2">Uncharacterized protein</fullName>
    </submittedName>
</protein>
<evidence type="ECO:0000256" key="1">
    <source>
        <dbReference type="SAM" id="MobiDB-lite"/>
    </source>
</evidence>
<sequence>MGGCATKPLVLKDETEAPKPVQEPSVVAEPAKDEAAVTVAGEDQTEAVKADDANGQKSLGNLFEEKEKEEAAAAAEEEKPKEETEAAVAEEKTRPEDQNANDASKDGAGAEEEEKKQ</sequence>
<proteinExistence type="predicted"/>